<dbReference type="EMBL" id="JAEKJY010000001">
    <property type="protein sequence ID" value="MBN8234300.1"/>
    <property type="molecule type" value="Genomic_DNA"/>
</dbReference>
<dbReference type="InterPro" id="IPR009403">
    <property type="entry name" value="UPF0637"/>
</dbReference>
<comment type="caution">
    <text evidence="2">The sequence shown here is derived from an EMBL/GenBank/DDBJ whole genome shotgun (WGS) entry which is preliminary data.</text>
</comment>
<dbReference type="Proteomes" id="UP000663970">
    <property type="component" value="Unassembled WGS sequence"/>
</dbReference>
<name>A0ABS3DSH3_9BACI</name>
<organism evidence="2 3">
    <name type="scientific">Halobacillus kuroshimensis</name>
    <dbReference type="NCBI Taxonomy" id="302481"/>
    <lineage>
        <taxon>Bacteria</taxon>
        <taxon>Bacillati</taxon>
        <taxon>Bacillota</taxon>
        <taxon>Bacilli</taxon>
        <taxon>Bacillales</taxon>
        <taxon>Bacillaceae</taxon>
        <taxon>Halobacillus</taxon>
    </lineage>
</organism>
<comment type="similarity">
    <text evidence="1">Belongs to the UPF0637 family.</text>
</comment>
<evidence type="ECO:0000313" key="3">
    <source>
        <dbReference type="Proteomes" id="UP000663970"/>
    </source>
</evidence>
<evidence type="ECO:0000313" key="2">
    <source>
        <dbReference type="EMBL" id="MBN8234300.1"/>
    </source>
</evidence>
<dbReference type="Pfam" id="PF06335">
    <property type="entry name" value="DUF1054"/>
    <property type="match status" value="1"/>
</dbReference>
<dbReference type="Gene3D" id="3.30.930.20">
    <property type="entry name" value="Protein of unknown function DUF1054"/>
    <property type="match status" value="1"/>
</dbReference>
<dbReference type="SUPFAM" id="SSF142913">
    <property type="entry name" value="YktB/PF0168-like"/>
    <property type="match status" value="1"/>
</dbReference>
<dbReference type="HAMAP" id="MF_01851">
    <property type="entry name" value="UPF0637"/>
    <property type="match status" value="1"/>
</dbReference>
<dbReference type="InterPro" id="IPR053707">
    <property type="entry name" value="UPF0637_domain_sf"/>
</dbReference>
<reference evidence="2 3" key="1">
    <citation type="submission" date="2020-12" db="EMBL/GenBank/DDBJ databases">
        <title>Oil enriched cultivation method for isolating marine PHA-producing bacteria.</title>
        <authorList>
            <person name="Zheng W."/>
            <person name="Yu S."/>
            <person name="Huang Y."/>
        </authorList>
    </citation>
    <scope>NUCLEOTIDE SEQUENCE [LARGE SCALE GENOMIC DNA]</scope>
    <source>
        <strain evidence="2 3">SY-2-6</strain>
    </source>
</reference>
<accession>A0ABS3DSH3</accession>
<dbReference type="PIRSF" id="PIRSF021332">
    <property type="entry name" value="DUF1054"/>
    <property type="match status" value="1"/>
</dbReference>
<sequence>MVGDDSLTTFTGFKQEDFDVFSIPGLENRMEALRERISPKLEAAAQELSADVTAMTGDEMFVHVARHARRKTNPPNDTWAALASSKRGYKKLPHFQIGLWETHVFVWFAVIYESPIKVDFASKLEENKEDILSHIPEDYVWSVDHTKPEAAPHSDVDDEAFSKMTERLKTVKKAEILCGRQLQRGDDRLKDPEAFIDFCRETFQTLEPLYRFTKQLEEK</sequence>
<keyword evidence="3" id="KW-1185">Reference proteome</keyword>
<evidence type="ECO:0000256" key="1">
    <source>
        <dbReference type="HAMAP-Rule" id="MF_01851"/>
    </source>
</evidence>
<protein>
    <recommendedName>
        <fullName evidence="1">UPF0637 protein JF544_03530</fullName>
    </recommendedName>
</protein>
<gene>
    <name evidence="2" type="ORF">JF544_03530</name>
</gene>
<proteinExistence type="inferred from homology"/>